<keyword evidence="2" id="KW-0238">DNA-binding</keyword>
<dbReference type="InterPro" id="IPR018060">
    <property type="entry name" value="HTH_AraC"/>
</dbReference>
<dbReference type="SMART" id="SM00342">
    <property type="entry name" value="HTH_ARAC"/>
    <property type="match status" value="1"/>
</dbReference>
<protein>
    <submittedName>
        <fullName evidence="5">AraC family transcriptional regulator</fullName>
    </submittedName>
</protein>
<sequence>MLSSVPLAGGPDFSVATVRCAEHRPGWSPPEQAGRHQVVLVRSGRFRLRSEGRDALADPTAGYLQVPGDLVSFAHPAGGDVCTAVTFSPALWRSVAGDDRRPASASVYLDGRLQLAHRRLLRAAPDVAFAMAEQLVGLLDGLLRGPRRRPPRRGSRRTLADEAREALLTDHPEAGGLIPLARLLGVSPSHLSRAFQHETGTSLTRYRNRIRVTRALDHIEQGADHLAGIAADLGFADQAHLCRTVRTELGHTPTEVRRLLGA</sequence>
<organism evidence="5 6">
    <name type="scientific">Actinoallomurus iriomotensis</name>
    <dbReference type="NCBI Taxonomy" id="478107"/>
    <lineage>
        <taxon>Bacteria</taxon>
        <taxon>Bacillati</taxon>
        <taxon>Actinomycetota</taxon>
        <taxon>Actinomycetes</taxon>
        <taxon>Streptosporangiales</taxon>
        <taxon>Thermomonosporaceae</taxon>
        <taxon>Actinoallomurus</taxon>
    </lineage>
</organism>
<evidence type="ECO:0000313" key="6">
    <source>
        <dbReference type="Proteomes" id="UP001165135"/>
    </source>
</evidence>
<evidence type="ECO:0000313" key="5">
    <source>
        <dbReference type="EMBL" id="GLY77352.1"/>
    </source>
</evidence>
<dbReference type="SUPFAM" id="SSF46689">
    <property type="entry name" value="Homeodomain-like"/>
    <property type="match status" value="2"/>
</dbReference>
<dbReference type="InterPro" id="IPR018062">
    <property type="entry name" value="HTH_AraC-typ_CS"/>
</dbReference>
<feature type="domain" description="HTH araC/xylS-type" evidence="4">
    <location>
        <begin position="161"/>
        <end position="259"/>
    </location>
</feature>
<evidence type="ECO:0000259" key="4">
    <source>
        <dbReference type="PROSITE" id="PS01124"/>
    </source>
</evidence>
<dbReference type="GO" id="GO:0003700">
    <property type="term" value="F:DNA-binding transcription factor activity"/>
    <property type="evidence" value="ECO:0007669"/>
    <property type="project" value="InterPro"/>
</dbReference>
<evidence type="ECO:0000256" key="1">
    <source>
        <dbReference type="ARBA" id="ARBA00023015"/>
    </source>
</evidence>
<dbReference type="PROSITE" id="PS01124">
    <property type="entry name" value="HTH_ARAC_FAMILY_2"/>
    <property type="match status" value="1"/>
</dbReference>
<dbReference type="AlphaFoldDB" id="A0A9W6RNP4"/>
<reference evidence="5" key="1">
    <citation type="submission" date="2023-03" db="EMBL/GenBank/DDBJ databases">
        <title>Actinoallomurus iriomotensis NBRC 103681.</title>
        <authorList>
            <person name="Ichikawa N."/>
            <person name="Sato H."/>
            <person name="Tonouchi N."/>
        </authorList>
    </citation>
    <scope>NUCLEOTIDE SEQUENCE</scope>
    <source>
        <strain evidence="5">NBRC 103681</strain>
    </source>
</reference>
<dbReference type="EMBL" id="BSTJ01000007">
    <property type="protein sequence ID" value="GLY77352.1"/>
    <property type="molecule type" value="Genomic_DNA"/>
</dbReference>
<proteinExistence type="predicted"/>
<gene>
    <name evidence="5" type="ORF">Airi01_056190</name>
</gene>
<dbReference type="InterPro" id="IPR009057">
    <property type="entry name" value="Homeodomain-like_sf"/>
</dbReference>
<dbReference type="InterPro" id="IPR050204">
    <property type="entry name" value="AraC_XylS_family_regulators"/>
</dbReference>
<evidence type="ECO:0000256" key="2">
    <source>
        <dbReference type="ARBA" id="ARBA00023125"/>
    </source>
</evidence>
<accession>A0A9W6RNP4</accession>
<keyword evidence="3" id="KW-0804">Transcription</keyword>
<dbReference type="RefSeq" id="WP_285626749.1">
    <property type="nucleotide sequence ID" value="NZ_BSTJ01000007.1"/>
</dbReference>
<evidence type="ECO:0000256" key="3">
    <source>
        <dbReference type="ARBA" id="ARBA00023163"/>
    </source>
</evidence>
<dbReference type="GO" id="GO:0043565">
    <property type="term" value="F:sequence-specific DNA binding"/>
    <property type="evidence" value="ECO:0007669"/>
    <property type="project" value="InterPro"/>
</dbReference>
<dbReference type="Pfam" id="PF12833">
    <property type="entry name" value="HTH_18"/>
    <property type="match status" value="1"/>
</dbReference>
<dbReference type="Proteomes" id="UP001165135">
    <property type="component" value="Unassembled WGS sequence"/>
</dbReference>
<comment type="caution">
    <text evidence="5">The sequence shown here is derived from an EMBL/GenBank/DDBJ whole genome shotgun (WGS) entry which is preliminary data.</text>
</comment>
<dbReference type="Gene3D" id="1.10.10.60">
    <property type="entry name" value="Homeodomain-like"/>
    <property type="match status" value="1"/>
</dbReference>
<keyword evidence="1" id="KW-0805">Transcription regulation</keyword>
<name>A0A9W6RNP4_9ACTN</name>
<dbReference type="PROSITE" id="PS00041">
    <property type="entry name" value="HTH_ARAC_FAMILY_1"/>
    <property type="match status" value="1"/>
</dbReference>
<dbReference type="PANTHER" id="PTHR46796">
    <property type="entry name" value="HTH-TYPE TRANSCRIPTIONAL ACTIVATOR RHAS-RELATED"/>
    <property type="match status" value="1"/>
</dbReference>